<comment type="caution">
    <text evidence="2">The sequence shown here is derived from an EMBL/GenBank/DDBJ whole genome shotgun (WGS) entry which is preliminary data.</text>
</comment>
<accession>A0ABN3DI59</accession>
<keyword evidence="3" id="KW-1185">Reference proteome</keyword>
<dbReference type="PANTHER" id="PTHR37456:SF6">
    <property type="entry name" value="COLLAGEN ALPHA-1(XXIII) CHAIN-LIKE ISOFORM X2"/>
    <property type="match status" value="1"/>
</dbReference>
<feature type="region of interest" description="Disordered" evidence="1">
    <location>
        <begin position="26"/>
        <end position="145"/>
    </location>
</feature>
<dbReference type="InterPro" id="IPR008160">
    <property type="entry name" value="Collagen"/>
</dbReference>
<dbReference type="PANTHER" id="PTHR37456">
    <property type="entry name" value="SI:CH211-266K2.1"/>
    <property type="match status" value="1"/>
</dbReference>
<dbReference type="Pfam" id="PF01391">
    <property type="entry name" value="Collagen"/>
    <property type="match status" value="1"/>
</dbReference>
<protein>
    <submittedName>
        <fullName evidence="2">Uncharacterized protein</fullName>
    </submittedName>
</protein>
<proteinExistence type="predicted"/>
<evidence type="ECO:0000313" key="2">
    <source>
        <dbReference type="EMBL" id="GAA2231844.1"/>
    </source>
</evidence>
<gene>
    <name evidence="2" type="ORF">GCM10010430_10260</name>
</gene>
<name>A0ABN3DI59_9ACTN</name>
<evidence type="ECO:0000313" key="3">
    <source>
        <dbReference type="Proteomes" id="UP001500305"/>
    </source>
</evidence>
<evidence type="ECO:0000256" key="1">
    <source>
        <dbReference type="SAM" id="MobiDB-lite"/>
    </source>
</evidence>
<dbReference type="Proteomes" id="UP001500305">
    <property type="component" value="Unassembled WGS sequence"/>
</dbReference>
<feature type="compositionally biased region" description="Basic and acidic residues" evidence="1">
    <location>
        <begin position="51"/>
        <end position="88"/>
    </location>
</feature>
<reference evidence="2 3" key="1">
    <citation type="journal article" date="2019" name="Int. J. Syst. Evol. Microbiol.">
        <title>The Global Catalogue of Microorganisms (GCM) 10K type strain sequencing project: providing services to taxonomists for standard genome sequencing and annotation.</title>
        <authorList>
            <consortium name="The Broad Institute Genomics Platform"/>
            <consortium name="The Broad Institute Genome Sequencing Center for Infectious Disease"/>
            <person name="Wu L."/>
            <person name="Ma J."/>
        </authorList>
    </citation>
    <scope>NUCLEOTIDE SEQUENCE [LARGE SCALE GENOMIC DNA]</scope>
    <source>
        <strain evidence="2 3">JCM 7356</strain>
    </source>
</reference>
<sequence length="145" mass="15080">MQLAVLVSQQMQIDDLQAQRIGDLQGEHIVHGPSGPPGPSGPAGPAGRDGLQGRDGKDGKDGQDGQNGREGRDGVEGREGKEGKDGKDGTNGQNAAAEPSPSESHDHGKPPWNRGPLPGDLFGVHSSRWPQAPQPTGPHVMKQSP</sequence>
<dbReference type="EMBL" id="BAAATR010000003">
    <property type="protein sequence ID" value="GAA2231844.1"/>
    <property type="molecule type" value="Genomic_DNA"/>
</dbReference>
<organism evidence="2 3">
    <name type="scientific">Kitasatospora cystarginea</name>
    <dbReference type="NCBI Taxonomy" id="58350"/>
    <lineage>
        <taxon>Bacteria</taxon>
        <taxon>Bacillati</taxon>
        <taxon>Actinomycetota</taxon>
        <taxon>Actinomycetes</taxon>
        <taxon>Kitasatosporales</taxon>
        <taxon>Streptomycetaceae</taxon>
        <taxon>Kitasatospora</taxon>
    </lineage>
</organism>
<dbReference type="InterPro" id="IPR050938">
    <property type="entry name" value="Collagen_Structural_Proteins"/>
</dbReference>